<dbReference type="GO" id="GO:0005764">
    <property type="term" value="C:lysosome"/>
    <property type="evidence" value="ECO:0007669"/>
    <property type="project" value="TreeGrafter"/>
</dbReference>
<evidence type="ECO:0000256" key="6">
    <source>
        <dbReference type="PIRNR" id="PIRNR001093"/>
    </source>
</evidence>
<dbReference type="InterPro" id="IPR029019">
    <property type="entry name" value="HEX_eukaryotic_N"/>
</dbReference>
<comment type="similarity">
    <text evidence="2 6">Belongs to the glycosyl hydrolase 20 family.</text>
</comment>
<reference evidence="10 11" key="1">
    <citation type="submission" date="2016-05" db="EMBL/GenBank/DDBJ databases">
        <title>First whole genome sequencing of Entamoeba histolytica HM1:IMSS-clone-6.</title>
        <authorList>
            <person name="Mukherjee Avik.K."/>
            <person name="Izumyama S."/>
            <person name="Nakada-Tsukui K."/>
            <person name="Nozaki T."/>
        </authorList>
    </citation>
    <scope>NUCLEOTIDE SEQUENCE [LARGE SCALE GENOMIC DNA]</scope>
    <source>
        <strain evidence="10 11">HM1:IMSS clone 6</strain>
    </source>
</reference>
<dbReference type="InterPro" id="IPR025705">
    <property type="entry name" value="Beta_hexosaminidase_sua/sub"/>
</dbReference>
<evidence type="ECO:0000256" key="3">
    <source>
        <dbReference type="ARBA" id="ARBA00022801"/>
    </source>
</evidence>
<dbReference type="SUPFAM" id="SSF51445">
    <property type="entry name" value="(Trans)glycosidases"/>
    <property type="match status" value="1"/>
</dbReference>
<dbReference type="Proteomes" id="UP000078387">
    <property type="component" value="Unassembled WGS sequence"/>
</dbReference>
<dbReference type="SUPFAM" id="SSF55545">
    <property type="entry name" value="beta-N-acetylhexosaminidase-like domain"/>
    <property type="match status" value="1"/>
</dbReference>
<keyword evidence="4" id="KW-0325">Glycoprotein</keyword>
<dbReference type="PANTHER" id="PTHR22600:SF21">
    <property type="entry name" value="BETA-HEXOSAMINIDASE A"/>
    <property type="match status" value="1"/>
</dbReference>
<evidence type="ECO:0000256" key="4">
    <source>
        <dbReference type="ARBA" id="ARBA00023180"/>
    </source>
</evidence>
<dbReference type="VEuPathDB" id="AmoebaDB:EHI7A_122380"/>
<sequence>MLFIFIVFISSVFAGNGLNVQNQLLLMPYPSSVSFQWKSPLAIALTSSIQLNVKSTCNTDCMNFLKSNFNHTISFPLQQQTGLQDFKVSLFKEIDLPRITPSVSSVITDVVVELSSSNPMPKLQIGFDESYILEVTTNSISIKAVTVYGARHAFETLLQLIRISSNKFVISQLPIKISDAPRFKWRGLMVDPSRNPLSPLMFKRIIDTLASVKANVLHIHLSDAQTFVFESKKYPLLHQKGMYDESFVLTQSFLRELAQYGANRGVIVYGEIDTPAHTASWNLGYPGVVANCWDYIVSTSMRYGENVLSLNPANPNTFPIIDALMKELSDTFGTDYVHVGGDEVWTSGWSKSKEYSDIQKFMKSKGLNSLTELEGYFNKYAQEQVIHNGKHPVVWEEVFKKGNADKNTIIQVWDDIRLLQQVVNSGYKAIFSAGFYLDKQMPLCNSYDSSTCVNTHSMWVWTNRDMYDNDPVKSLSSSEKENVLGGEGCSWGESTDEQNFFDRVFQRYSAIAERLWSKESVVDKESHEVRANYLRCLDVRRDIMKGTGPLYHSFCQLPKKEKSN</sequence>
<evidence type="ECO:0000256" key="1">
    <source>
        <dbReference type="ARBA" id="ARBA00001231"/>
    </source>
</evidence>
<proteinExistence type="inferred from homology"/>
<evidence type="ECO:0000259" key="9">
    <source>
        <dbReference type="Pfam" id="PF14845"/>
    </source>
</evidence>
<gene>
    <name evidence="10" type="ORF">CL6EHI_148130</name>
</gene>
<name>A0A175JDC5_ENTHI</name>
<comment type="caution">
    <text evidence="10">The sequence shown here is derived from an EMBL/GenBank/DDBJ whole genome shotgun (WGS) entry which is preliminary data.</text>
</comment>
<dbReference type="PANTHER" id="PTHR22600">
    <property type="entry name" value="BETA-HEXOSAMINIDASE"/>
    <property type="match status" value="1"/>
</dbReference>
<dbReference type="GO" id="GO:0004563">
    <property type="term" value="F:beta-N-acetylhexosaminidase activity"/>
    <property type="evidence" value="ECO:0007669"/>
    <property type="project" value="UniProtKB-EC"/>
</dbReference>
<dbReference type="VEuPathDB" id="AmoebaDB:EHI8A_195650"/>
<evidence type="ECO:0000256" key="7">
    <source>
        <dbReference type="PIRSR" id="PIRSR001093-1"/>
    </source>
</evidence>
<evidence type="ECO:0000259" key="8">
    <source>
        <dbReference type="Pfam" id="PF00728"/>
    </source>
</evidence>
<dbReference type="PIRSF" id="PIRSF001093">
    <property type="entry name" value="B-hxosamndse_ab_euk"/>
    <property type="match status" value="1"/>
</dbReference>
<dbReference type="Gene3D" id="3.30.379.10">
    <property type="entry name" value="Chitobiase/beta-hexosaminidase domain 2-like"/>
    <property type="match status" value="1"/>
</dbReference>
<comment type="catalytic activity">
    <reaction evidence="1 6">
        <text>Hydrolysis of terminal non-reducing N-acetyl-D-hexosamine residues in N-acetyl-beta-D-hexosaminides.</text>
        <dbReference type="EC" id="3.2.1.52"/>
    </reaction>
</comment>
<dbReference type="VEuPathDB" id="AmoebaDB:EHI_148130"/>
<dbReference type="GO" id="GO:0016020">
    <property type="term" value="C:membrane"/>
    <property type="evidence" value="ECO:0007669"/>
    <property type="project" value="TreeGrafter"/>
</dbReference>
<feature type="active site" description="Proton donor" evidence="7">
    <location>
        <position position="343"/>
    </location>
</feature>
<dbReference type="InterPro" id="IPR015883">
    <property type="entry name" value="Glyco_hydro_20_cat"/>
</dbReference>
<dbReference type="CDD" id="cd06562">
    <property type="entry name" value="GH20_HexA_HexB-like"/>
    <property type="match status" value="1"/>
</dbReference>
<feature type="domain" description="Glycoside hydrolase family 20 catalytic" evidence="8">
    <location>
        <begin position="183"/>
        <end position="518"/>
    </location>
</feature>
<feature type="domain" description="Beta-hexosaminidase eukaryotic type N-terminal" evidence="9">
    <location>
        <begin position="26"/>
        <end position="160"/>
    </location>
</feature>
<dbReference type="Pfam" id="PF00728">
    <property type="entry name" value="Glyco_hydro_20"/>
    <property type="match status" value="1"/>
</dbReference>
<dbReference type="VEuPathDB" id="AmoebaDB:KM1_199570"/>
<keyword evidence="5 6" id="KW-0326">Glycosidase</keyword>
<dbReference type="InterPro" id="IPR029018">
    <property type="entry name" value="Hex-like_dom2"/>
</dbReference>
<dbReference type="InterPro" id="IPR017853">
    <property type="entry name" value="GH"/>
</dbReference>
<dbReference type="GO" id="GO:0030203">
    <property type="term" value="P:glycosaminoglycan metabolic process"/>
    <property type="evidence" value="ECO:0007669"/>
    <property type="project" value="TreeGrafter"/>
</dbReference>
<dbReference type="AlphaFoldDB" id="A0A175JDC5"/>
<accession>A0A175JDC5</accession>
<keyword evidence="3 6" id="KW-0378">Hydrolase</keyword>
<protein>
    <recommendedName>
        <fullName evidence="6">Beta-hexosaminidase</fullName>
        <ecNumber evidence="6">3.2.1.52</ecNumber>
    </recommendedName>
</protein>
<dbReference type="Pfam" id="PF14845">
    <property type="entry name" value="Glycohydro_20b2"/>
    <property type="match status" value="1"/>
</dbReference>
<dbReference type="Gene3D" id="3.20.20.80">
    <property type="entry name" value="Glycosidases"/>
    <property type="match status" value="1"/>
</dbReference>
<evidence type="ECO:0000256" key="2">
    <source>
        <dbReference type="ARBA" id="ARBA00006285"/>
    </source>
</evidence>
<dbReference type="EMBL" id="BDEQ01000001">
    <property type="protein sequence ID" value="GAT91651.1"/>
    <property type="molecule type" value="Genomic_DNA"/>
</dbReference>
<dbReference type="GO" id="GO:0005975">
    <property type="term" value="P:carbohydrate metabolic process"/>
    <property type="evidence" value="ECO:0007669"/>
    <property type="project" value="InterPro"/>
</dbReference>
<dbReference type="VEuPathDB" id="AmoebaDB:EHI5A_038640"/>
<dbReference type="EC" id="3.2.1.52" evidence="6"/>
<evidence type="ECO:0000256" key="5">
    <source>
        <dbReference type="ARBA" id="ARBA00023295"/>
    </source>
</evidence>
<evidence type="ECO:0000313" key="11">
    <source>
        <dbReference type="Proteomes" id="UP000078387"/>
    </source>
</evidence>
<organism evidence="10 11">
    <name type="scientific">Entamoeba histolytica</name>
    <dbReference type="NCBI Taxonomy" id="5759"/>
    <lineage>
        <taxon>Eukaryota</taxon>
        <taxon>Amoebozoa</taxon>
        <taxon>Evosea</taxon>
        <taxon>Archamoebae</taxon>
        <taxon>Mastigamoebida</taxon>
        <taxon>Entamoebidae</taxon>
        <taxon>Entamoeba</taxon>
    </lineage>
</organism>
<dbReference type="PRINTS" id="PR00738">
    <property type="entry name" value="GLHYDRLASE20"/>
</dbReference>
<dbReference type="SMR" id="A0A175JDC5"/>
<evidence type="ECO:0000313" key="10">
    <source>
        <dbReference type="EMBL" id="GAT91651.1"/>
    </source>
</evidence>